<dbReference type="Proteomes" id="UP000192611">
    <property type="component" value="Unassembled WGS sequence"/>
</dbReference>
<keyword evidence="7" id="KW-0378">Hydrolase</keyword>
<gene>
    <name evidence="15" type="ORF">B6D57_03860</name>
</gene>
<dbReference type="GO" id="GO:0005886">
    <property type="term" value="C:plasma membrane"/>
    <property type="evidence" value="ECO:0007669"/>
    <property type="project" value="UniProtKB-SubCell"/>
</dbReference>
<feature type="non-terminal residue" evidence="15">
    <location>
        <position position="62"/>
    </location>
</feature>
<dbReference type="GO" id="GO:0050380">
    <property type="term" value="F:undecaprenyl-diphosphatase activity"/>
    <property type="evidence" value="ECO:0007669"/>
    <property type="project" value="UniProtKB-EC"/>
</dbReference>
<dbReference type="EC" id="3.6.1.27" evidence="3"/>
<accession>A0A1W9S0I7</accession>
<dbReference type="InterPro" id="IPR003824">
    <property type="entry name" value="UppP"/>
</dbReference>
<proteinExistence type="inferred from homology"/>
<keyword evidence="8 14" id="KW-1133">Transmembrane helix</keyword>
<evidence type="ECO:0000256" key="13">
    <source>
        <dbReference type="ARBA" id="ARBA00047594"/>
    </source>
</evidence>
<comment type="similarity">
    <text evidence="2">Belongs to the UppP family.</text>
</comment>
<evidence type="ECO:0000313" key="16">
    <source>
        <dbReference type="Proteomes" id="UP000192611"/>
    </source>
</evidence>
<feature type="transmembrane region" description="Helical" evidence="14">
    <location>
        <begin position="41"/>
        <end position="59"/>
    </location>
</feature>
<evidence type="ECO:0000256" key="12">
    <source>
        <dbReference type="ARBA" id="ARBA00032932"/>
    </source>
</evidence>
<sequence>MEILKYLFMGVVQGLTEFLPVSSSGHLVISETFLGINPPGIFLEVALHFASVIAIIIYLRKR</sequence>
<evidence type="ECO:0000256" key="7">
    <source>
        <dbReference type="ARBA" id="ARBA00022801"/>
    </source>
</evidence>
<evidence type="ECO:0000256" key="8">
    <source>
        <dbReference type="ARBA" id="ARBA00022989"/>
    </source>
</evidence>
<dbReference type="Pfam" id="PF02673">
    <property type="entry name" value="BacA"/>
    <property type="match status" value="1"/>
</dbReference>
<comment type="subcellular location">
    <subcellularLocation>
        <location evidence="1">Cell membrane</location>
        <topology evidence="1">Multi-pass membrane protein</topology>
    </subcellularLocation>
</comment>
<evidence type="ECO:0000256" key="1">
    <source>
        <dbReference type="ARBA" id="ARBA00004651"/>
    </source>
</evidence>
<evidence type="ECO:0000256" key="9">
    <source>
        <dbReference type="ARBA" id="ARBA00023136"/>
    </source>
</evidence>
<organism evidence="15 16">
    <name type="scientific">Candidatus Coatesbacteria bacterium 4484_99</name>
    <dbReference type="NCBI Taxonomy" id="1970774"/>
    <lineage>
        <taxon>Bacteria</taxon>
        <taxon>Candidatus Coatesiibacteriota</taxon>
    </lineage>
</organism>
<evidence type="ECO:0000256" key="14">
    <source>
        <dbReference type="SAM" id="Phobius"/>
    </source>
</evidence>
<evidence type="ECO:0000256" key="10">
    <source>
        <dbReference type="ARBA" id="ARBA00023251"/>
    </source>
</evidence>
<evidence type="ECO:0000256" key="4">
    <source>
        <dbReference type="ARBA" id="ARBA00021581"/>
    </source>
</evidence>
<dbReference type="PANTHER" id="PTHR30622:SF2">
    <property type="entry name" value="UNDECAPRENYL-DIPHOSPHATASE"/>
    <property type="match status" value="1"/>
</dbReference>
<evidence type="ECO:0000256" key="3">
    <source>
        <dbReference type="ARBA" id="ARBA00012374"/>
    </source>
</evidence>
<dbReference type="EMBL" id="NATQ01000073">
    <property type="protein sequence ID" value="OQX90304.1"/>
    <property type="molecule type" value="Genomic_DNA"/>
</dbReference>
<dbReference type="PANTHER" id="PTHR30622">
    <property type="entry name" value="UNDECAPRENYL-DIPHOSPHATASE"/>
    <property type="match status" value="1"/>
</dbReference>
<comment type="caution">
    <text evidence="15">The sequence shown here is derived from an EMBL/GenBank/DDBJ whole genome shotgun (WGS) entry which is preliminary data.</text>
</comment>
<keyword evidence="10" id="KW-0046">Antibiotic resistance</keyword>
<evidence type="ECO:0000256" key="11">
    <source>
        <dbReference type="ARBA" id="ARBA00032707"/>
    </source>
</evidence>
<evidence type="ECO:0000256" key="6">
    <source>
        <dbReference type="ARBA" id="ARBA00022692"/>
    </source>
</evidence>
<protein>
    <recommendedName>
        <fullName evidence="4">Undecaprenyl-diphosphatase</fullName>
        <ecNumber evidence="3">3.6.1.27</ecNumber>
    </recommendedName>
    <alternativeName>
        <fullName evidence="12">Bacitracin resistance protein</fullName>
    </alternativeName>
    <alternativeName>
        <fullName evidence="11">Undecaprenyl pyrophosphate phosphatase</fullName>
    </alternativeName>
</protein>
<keyword evidence="5" id="KW-1003">Cell membrane</keyword>
<reference evidence="16" key="1">
    <citation type="submission" date="2017-03" db="EMBL/GenBank/DDBJ databases">
        <title>Novel pathways for hydrocarbon cycling and metabolic interdependencies in hydrothermal sediment communities.</title>
        <authorList>
            <person name="Dombrowski N."/>
            <person name="Seitz K."/>
            <person name="Teske A."/>
            <person name="Baker B."/>
        </authorList>
    </citation>
    <scope>NUCLEOTIDE SEQUENCE [LARGE SCALE GENOMIC DNA]</scope>
</reference>
<evidence type="ECO:0000313" key="15">
    <source>
        <dbReference type="EMBL" id="OQX90304.1"/>
    </source>
</evidence>
<evidence type="ECO:0000256" key="2">
    <source>
        <dbReference type="ARBA" id="ARBA00010621"/>
    </source>
</evidence>
<name>A0A1W9S0I7_9BACT</name>
<dbReference type="GO" id="GO:0046677">
    <property type="term" value="P:response to antibiotic"/>
    <property type="evidence" value="ECO:0007669"/>
    <property type="project" value="UniProtKB-KW"/>
</dbReference>
<evidence type="ECO:0000256" key="5">
    <source>
        <dbReference type="ARBA" id="ARBA00022475"/>
    </source>
</evidence>
<keyword evidence="6 14" id="KW-0812">Transmembrane</keyword>
<keyword evidence="9 14" id="KW-0472">Membrane</keyword>
<dbReference type="AlphaFoldDB" id="A0A1W9S0I7"/>
<comment type="catalytic activity">
    <reaction evidence="13">
        <text>di-trans,octa-cis-undecaprenyl diphosphate + H2O = di-trans,octa-cis-undecaprenyl phosphate + phosphate + H(+)</text>
        <dbReference type="Rhea" id="RHEA:28094"/>
        <dbReference type="ChEBI" id="CHEBI:15377"/>
        <dbReference type="ChEBI" id="CHEBI:15378"/>
        <dbReference type="ChEBI" id="CHEBI:43474"/>
        <dbReference type="ChEBI" id="CHEBI:58405"/>
        <dbReference type="ChEBI" id="CHEBI:60392"/>
        <dbReference type="EC" id="3.6.1.27"/>
    </reaction>
</comment>